<dbReference type="Proteomes" id="UP000887565">
    <property type="component" value="Unplaced"/>
</dbReference>
<organism evidence="2 3">
    <name type="scientific">Romanomermis culicivorax</name>
    <name type="common">Nematode worm</name>
    <dbReference type="NCBI Taxonomy" id="13658"/>
    <lineage>
        <taxon>Eukaryota</taxon>
        <taxon>Metazoa</taxon>
        <taxon>Ecdysozoa</taxon>
        <taxon>Nematoda</taxon>
        <taxon>Enoplea</taxon>
        <taxon>Dorylaimia</taxon>
        <taxon>Mermithida</taxon>
        <taxon>Mermithoidea</taxon>
        <taxon>Mermithidae</taxon>
        <taxon>Romanomermis</taxon>
    </lineage>
</organism>
<accession>A0A915L4P5</accession>
<proteinExistence type="predicted"/>
<sequence length="29" mass="3541">MHFQHLLHPCKFNKQKDAGQKPKNYRCDQ</sequence>
<name>A0A915L4P5_ROMCU</name>
<evidence type="ECO:0000256" key="1">
    <source>
        <dbReference type="SAM" id="MobiDB-lite"/>
    </source>
</evidence>
<dbReference type="AlphaFoldDB" id="A0A915L4P5"/>
<keyword evidence="2" id="KW-1185">Reference proteome</keyword>
<evidence type="ECO:0000313" key="2">
    <source>
        <dbReference type="Proteomes" id="UP000887565"/>
    </source>
</evidence>
<protein>
    <submittedName>
        <fullName evidence="3">Uncharacterized protein</fullName>
    </submittedName>
</protein>
<evidence type="ECO:0000313" key="3">
    <source>
        <dbReference type="WBParaSite" id="nRc.2.0.1.t45727-RA"/>
    </source>
</evidence>
<feature type="region of interest" description="Disordered" evidence="1">
    <location>
        <begin position="1"/>
        <end position="29"/>
    </location>
</feature>
<reference evidence="3" key="1">
    <citation type="submission" date="2022-11" db="UniProtKB">
        <authorList>
            <consortium name="WormBaseParasite"/>
        </authorList>
    </citation>
    <scope>IDENTIFICATION</scope>
</reference>
<dbReference type="WBParaSite" id="nRc.2.0.1.t45727-RA">
    <property type="protein sequence ID" value="nRc.2.0.1.t45727-RA"/>
    <property type="gene ID" value="nRc.2.0.1.g45727"/>
</dbReference>
<feature type="compositionally biased region" description="Basic and acidic residues" evidence="1">
    <location>
        <begin position="14"/>
        <end position="29"/>
    </location>
</feature>